<dbReference type="InterPro" id="IPR002524">
    <property type="entry name" value="Cation_efflux"/>
</dbReference>
<dbReference type="AlphaFoldDB" id="D7DNS5"/>
<accession>D7DNS5</accession>
<dbReference type="OrthoDB" id="271709at2"/>
<keyword evidence="5 6" id="KW-0472">Membrane</keyword>
<dbReference type="InterPro" id="IPR050681">
    <property type="entry name" value="CDF/SLC30A"/>
</dbReference>
<dbReference type="Proteomes" id="UP000000383">
    <property type="component" value="Chromosome"/>
</dbReference>
<evidence type="ECO:0000313" key="9">
    <source>
        <dbReference type="Proteomes" id="UP000000383"/>
    </source>
</evidence>
<evidence type="ECO:0000256" key="4">
    <source>
        <dbReference type="ARBA" id="ARBA00022989"/>
    </source>
</evidence>
<dbReference type="STRING" id="666681.M301_0708"/>
<evidence type="ECO:0000256" key="3">
    <source>
        <dbReference type="ARBA" id="ARBA00022906"/>
    </source>
</evidence>
<sequence>MTNSHQHPHDDSDQHNHDDHDDHDHYLIPFLLIFTFAIVEAVGSWYTGSLALLSDAGHMFSDVAALGLAWMAGVMAKKPNIARHRSGVTYVELGVSIFNAISLLIVIIFVVVEAIARFKEPHQVQGLGLTIIATLGLIVNIVVAKQLHHQAAHHAETLNNRAAFLHVMGDLLGSVAAVAAGVVIYFTGWMPIDPILSLLISVLLFVFTLNLIRDIWKTFHLKPGQVAPSLGQHDH</sequence>
<evidence type="ECO:0000313" key="8">
    <source>
        <dbReference type="EMBL" id="ADI29092.1"/>
    </source>
</evidence>
<keyword evidence="3" id="KW-0813">Transport</keyword>
<feature type="domain" description="Cation efflux protein transmembrane" evidence="7">
    <location>
        <begin position="30"/>
        <end position="214"/>
    </location>
</feature>
<evidence type="ECO:0000256" key="6">
    <source>
        <dbReference type="SAM" id="Phobius"/>
    </source>
</evidence>
<protein>
    <submittedName>
        <fullName evidence="8">Cation diffusion facilitator family transporter</fullName>
    </submittedName>
</protein>
<keyword evidence="3" id="KW-0406">Ion transport</keyword>
<evidence type="ECO:0000256" key="2">
    <source>
        <dbReference type="ARBA" id="ARBA00022692"/>
    </source>
</evidence>
<keyword evidence="9" id="KW-1185">Reference proteome</keyword>
<dbReference type="NCBIfam" id="TIGR01297">
    <property type="entry name" value="CDF"/>
    <property type="match status" value="1"/>
</dbReference>
<feature type="transmembrane region" description="Helical" evidence="6">
    <location>
        <begin position="88"/>
        <end position="112"/>
    </location>
</feature>
<reference evidence="8 9" key="2">
    <citation type="journal article" date="2011" name="J. Bacteriol.">
        <title>Genomes of three methylotrophs from a single niche uncover genetic and metabolic divergence of Methylophilaceae.</title>
        <authorList>
            <person name="Lapidus A."/>
            <person name="Clum A."/>
            <person name="Labutti K."/>
            <person name="Kaluzhnaya M.G."/>
            <person name="Lim S."/>
            <person name="Beck D.A."/>
            <person name="Glavina Del Rio T."/>
            <person name="Nolan M."/>
            <person name="Mavromatis K."/>
            <person name="Huntemann M."/>
            <person name="Lucas S."/>
            <person name="Lidstrom M.E."/>
            <person name="Ivanova N."/>
            <person name="Chistoserdova L."/>
        </authorList>
    </citation>
    <scope>NUCLEOTIDE SEQUENCE [LARGE SCALE GENOMIC DNA]</scope>
    <source>
        <strain evidence="8 9">301</strain>
    </source>
</reference>
<dbReference type="PANTHER" id="PTHR11562:SF17">
    <property type="entry name" value="RE54080P-RELATED"/>
    <property type="match status" value="1"/>
</dbReference>
<keyword evidence="3" id="KW-0864">Zinc transport</keyword>
<feature type="transmembrane region" description="Helical" evidence="6">
    <location>
        <begin position="26"/>
        <end position="46"/>
    </location>
</feature>
<dbReference type="InterPro" id="IPR027469">
    <property type="entry name" value="Cation_efflux_TMD_sf"/>
</dbReference>
<dbReference type="HOGENOM" id="CLU_013430_9_3_4"/>
<feature type="transmembrane region" description="Helical" evidence="6">
    <location>
        <begin position="194"/>
        <end position="212"/>
    </location>
</feature>
<gene>
    <name evidence="8" type="ordered locus">M301_0708</name>
</gene>
<comment type="subcellular location">
    <subcellularLocation>
        <location evidence="1">Membrane</location>
        <topology evidence="1">Multi-pass membrane protein</topology>
    </subcellularLocation>
</comment>
<dbReference type="InterPro" id="IPR058533">
    <property type="entry name" value="Cation_efflux_TM"/>
</dbReference>
<organism evidence="8 9">
    <name type="scientific">Methylotenera versatilis (strain 301)</name>
    <dbReference type="NCBI Taxonomy" id="666681"/>
    <lineage>
        <taxon>Bacteria</taxon>
        <taxon>Pseudomonadati</taxon>
        <taxon>Pseudomonadota</taxon>
        <taxon>Betaproteobacteria</taxon>
        <taxon>Nitrosomonadales</taxon>
        <taxon>Methylophilaceae</taxon>
        <taxon>Methylotenera</taxon>
    </lineage>
</organism>
<feature type="transmembrane region" description="Helical" evidence="6">
    <location>
        <begin position="58"/>
        <end position="76"/>
    </location>
</feature>
<reference evidence="9" key="1">
    <citation type="submission" date="2010-05" db="EMBL/GenBank/DDBJ databases">
        <title>Complete sequence of Methylotenera sp. 301.</title>
        <authorList>
            <person name="Lucas S."/>
            <person name="Copeland A."/>
            <person name="Lapidus A."/>
            <person name="Cheng J.-F."/>
            <person name="Bruce D."/>
            <person name="Goodwin L."/>
            <person name="Pitluck S."/>
            <person name="Clum A."/>
            <person name="Land M."/>
            <person name="Hauser L."/>
            <person name="Kyrpides N."/>
            <person name="Ivanova N."/>
            <person name="Chistoservova L."/>
            <person name="Kalyuzhnaya M."/>
            <person name="Woyke T."/>
        </authorList>
    </citation>
    <scope>NUCLEOTIDE SEQUENCE [LARGE SCALE GENOMIC DNA]</scope>
    <source>
        <strain evidence="9">301</strain>
    </source>
</reference>
<dbReference type="Gene3D" id="1.20.1510.10">
    <property type="entry name" value="Cation efflux protein transmembrane domain"/>
    <property type="match status" value="1"/>
</dbReference>
<dbReference type="SUPFAM" id="SSF161111">
    <property type="entry name" value="Cation efflux protein transmembrane domain-like"/>
    <property type="match status" value="1"/>
</dbReference>
<evidence type="ECO:0000256" key="1">
    <source>
        <dbReference type="ARBA" id="ARBA00004141"/>
    </source>
</evidence>
<dbReference type="PANTHER" id="PTHR11562">
    <property type="entry name" value="CATION EFFLUX PROTEIN/ ZINC TRANSPORTER"/>
    <property type="match status" value="1"/>
</dbReference>
<dbReference type="RefSeq" id="WP_013147408.1">
    <property type="nucleotide sequence ID" value="NC_014207.1"/>
</dbReference>
<dbReference type="eggNOG" id="COG1230">
    <property type="taxonomic scope" value="Bacteria"/>
</dbReference>
<dbReference type="GO" id="GO:0005886">
    <property type="term" value="C:plasma membrane"/>
    <property type="evidence" value="ECO:0007669"/>
    <property type="project" value="TreeGrafter"/>
</dbReference>
<dbReference type="EMBL" id="CP002056">
    <property type="protein sequence ID" value="ADI29092.1"/>
    <property type="molecule type" value="Genomic_DNA"/>
</dbReference>
<dbReference type="Pfam" id="PF01545">
    <property type="entry name" value="Cation_efflux"/>
    <property type="match status" value="1"/>
</dbReference>
<feature type="transmembrane region" description="Helical" evidence="6">
    <location>
        <begin position="124"/>
        <end position="143"/>
    </location>
</feature>
<keyword evidence="4 6" id="KW-1133">Transmembrane helix</keyword>
<feature type="transmembrane region" description="Helical" evidence="6">
    <location>
        <begin position="164"/>
        <end position="188"/>
    </location>
</feature>
<keyword evidence="2 6" id="KW-0812">Transmembrane</keyword>
<proteinExistence type="predicted"/>
<name>D7DNS5_METV0</name>
<evidence type="ECO:0000256" key="5">
    <source>
        <dbReference type="ARBA" id="ARBA00023136"/>
    </source>
</evidence>
<keyword evidence="3" id="KW-0862">Zinc</keyword>
<dbReference type="KEGG" id="meh:M301_0708"/>
<evidence type="ECO:0000259" key="7">
    <source>
        <dbReference type="Pfam" id="PF01545"/>
    </source>
</evidence>
<dbReference type="GO" id="GO:0005385">
    <property type="term" value="F:zinc ion transmembrane transporter activity"/>
    <property type="evidence" value="ECO:0007669"/>
    <property type="project" value="TreeGrafter"/>
</dbReference>